<name>A0A5C8CNH3_9SPIR</name>
<dbReference type="Gene3D" id="3.40.470.10">
    <property type="entry name" value="Uracil-DNA glycosylase-like domain"/>
    <property type="match status" value="1"/>
</dbReference>
<sequence length="227" mass="27026">MMSDIEKQIFEDINFFPNKMNILILGTFPVPLYSQKEKFNSLPKDKKENAWYYASSKSEFWRLIADSFDIDNKEFLINKNMKKKIFKNNKIGIADVFSKCKRKNKESSKDTDLIIIEYNNLIANIFQNYKSLKLIIFTSRFTENNFFKILNNNNLNYQLIESEDIKKHYKNKSNINNEIINSVRERFILIKNLKIKIATITLKISPIKGVSLYSTKKELFKYYLNLY</sequence>
<proteinExistence type="predicted"/>
<dbReference type="AlphaFoldDB" id="A0A5C8CNH3"/>
<dbReference type="InterPro" id="IPR036895">
    <property type="entry name" value="Uracil-DNA_glycosylase-like_sf"/>
</dbReference>
<organism evidence="1 2">
    <name type="scientific">Brachyspira aalborgi</name>
    <dbReference type="NCBI Taxonomy" id="29522"/>
    <lineage>
        <taxon>Bacteria</taxon>
        <taxon>Pseudomonadati</taxon>
        <taxon>Spirochaetota</taxon>
        <taxon>Spirochaetia</taxon>
        <taxon>Brachyspirales</taxon>
        <taxon>Brachyspiraceae</taxon>
        <taxon>Brachyspira</taxon>
    </lineage>
</organism>
<gene>
    <name evidence="1" type="ORF">EPJ80_02070</name>
</gene>
<dbReference type="SUPFAM" id="SSF52141">
    <property type="entry name" value="Uracil-DNA glycosylase-like"/>
    <property type="match status" value="1"/>
</dbReference>
<dbReference type="Proteomes" id="UP000325116">
    <property type="component" value="Unassembled WGS sequence"/>
</dbReference>
<accession>A0A5C8CNH3</accession>
<reference evidence="1 2" key="1">
    <citation type="journal article" date="1992" name="Lakartidningen">
        <title>[Penicillin V and not amoxicillin is the first choice preparation in acute otitis].</title>
        <authorList>
            <person name="Kamme C."/>
            <person name="Lundgren K."/>
            <person name="Prellner K."/>
        </authorList>
    </citation>
    <scope>NUCLEOTIDE SEQUENCE [LARGE SCALE GENOMIC DNA]</scope>
    <source>
        <strain evidence="1 2">W1</strain>
    </source>
</reference>
<dbReference type="EMBL" id="SAXT01000001">
    <property type="protein sequence ID" value="TXJ13731.1"/>
    <property type="molecule type" value="Genomic_DNA"/>
</dbReference>
<evidence type="ECO:0000313" key="2">
    <source>
        <dbReference type="Proteomes" id="UP000325116"/>
    </source>
</evidence>
<comment type="caution">
    <text evidence="1">The sequence shown here is derived from an EMBL/GenBank/DDBJ whole genome shotgun (WGS) entry which is preliminary data.</text>
</comment>
<protein>
    <submittedName>
        <fullName evidence="1">Uracil-DNA glycosylase family protein</fullName>
    </submittedName>
</protein>
<evidence type="ECO:0000313" key="1">
    <source>
        <dbReference type="EMBL" id="TXJ13731.1"/>
    </source>
</evidence>